<reference evidence="2 3" key="1">
    <citation type="submission" date="2019-09" db="EMBL/GenBank/DDBJ databases">
        <authorList>
            <person name="Khan S.A."/>
            <person name="Jeon C.O."/>
            <person name="Chun B.H."/>
            <person name="Jeong S.E."/>
        </authorList>
    </citation>
    <scope>NUCLEOTIDE SEQUENCE [LARGE SCALE GENOMIC DNA]</scope>
    <source>
        <strain evidence="2 3">KCTC 42508</strain>
    </source>
</reference>
<name>A0A5B2TW91_9FLAO</name>
<protein>
    <submittedName>
        <fullName evidence="2">Uncharacterized protein</fullName>
    </submittedName>
</protein>
<dbReference type="Proteomes" id="UP000323188">
    <property type="component" value="Unassembled WGS sequence"/>
</dbReference>
<organism evidence="2 3">
    <name type="scientific">Maribacter flavus</name>
    <dbReference type="NCBI Taxonomy" id="1658664"/>
    <lineage>
        <taxon>Bacteria</taxon>
        <taxon>Pseudomonadati</taxon>
        <taxon>Bacteroidota</taxon>
        <taxon>Flavobacteriia</taxon>
        <taxon>Flavobacteriales</taxon>
        <taxon>Flavobacteriaceae</taxon>
        <taxon>Maribacter</taxon>
    </lineage>
</organism>
<dbReference type="EMBL" id="VUOE01000001">
    <property type="protein sequence ID" value="KAA2218509.1"/>
    <property type="molecule type" value="Genomic_DNA"/>
</dbReference>
<comment type="caution">
    <text evidence="2">The sequence shown here is derived from an EMBL/GenBank/DDBJ whole genome shotgun (WGS) entry which is preliminary data.</text>
</comment>
<accession>A0A5B2TW91</accession>
<evidence type="ECO:0000313" key="3">
    <source>
        <dbReference type="Proteomes" id="UP000323188"/>
    </source>
</evidence>
<dbReference type="AlphaFoldDB" id="A0A5B2TW91"/>
<sequence length="190" mass="21998">MKESRNSTDENINQNVVNMNCDQTNNIFDYGELAIGIGTFVLGIAVAIATWYNASKDRKVHISDKQQDWLIQFREITSNLIGIQNQLFYKYWSIIDTNITTDEIVRGRQDLGHELEKYQAQLLLMFDSNDKIYKKFVSHFAIINPILFKGALSEENLLIGARNKMFDDIHQTIKKQKKRIANLNTKNPLI</sequence>
<dbReference type="RefSeq" id="WP_154917079.1">
    <property type="nucleotide sequence ID" value="NZ_VUOE01000001.1"/>
</dbReference>
<gene>
    <name evidence="2" type="ORF">F0361_02490</name>
</gene>
<keyword evidence="1" id="KW-1133">Transmembrane helix</keyword>
<keyword evidence="1" id="KW-0472">Membrane</keyword>
<proteinExistence type="predicted"/>
<evidence type="ECO:0000256" key="1">
    <source>
        <dbReference type="SAM" id="Phobius"/>
    </source>
</evidence>
<keyword evidence="1" id="KW-0812">Transmembrane</keyword>
<evidence type="ECO:0000313" key="2">
    <source>
        <dbReference type="EMBL" id="KAA2218509.1"/>
    </source>
</evidence>
<feature type="transmembrane region" description="Helical" evidence="1">
    <location>
        <begin position="33"/>
        <end position="52"/>
    </location>
</feature>